<gene>
    <name evidence="1" type="ORF">EI42_03519</name>
</gene>
<organism evidence="1 2">
    <name type="scientific">Thermosporothrix hazakensis</name>
    <dbReference type="NCBI Taxonomy" id="644383"/>
    <lineage>
        <taxon>Bacteria</taxon>
        <taxon>Bacillati</taxon>
        <taxon>Chloroflexota</taxon>
        <taxon>Ktedonobacteria</taxon>
        <taxon>Ktedonobacterales</taxon>
        <taxon>Thermosporotrichaceae</taxon>
        <taxon>Thermosporothrix</taxon>
    </lineage>
</organism>
<dbReference type="SUPFAM" id="SSF141571">
    <property type="entry name" value="Pentapeptide repeat-like"/>
    <property type="match status" value="1"/>
</dbReference>
<keyword evidence="2" id="KW-1185">Reference proteome</keyword>
<dbReference type="EMBL" id="QKUF01000012">
    <property type="protein sequence ID" value="PZW27433.1"/>
    <property type="molecule type" value="Genomic_DNA"/>
</dbReference>
<dbReference type="RefSeq" id="WP_170142710.1">
    <property type="nucleotide sequence ID" value="NZ_BIFX01000001.1"/>
</dbReference>
<reference evidence="1 2" key="1">
    <citation type="submission" date="2018-06" db="EMBL/GenBank/DDBJ databases">
        <title>Genomic Encyclopedia of Archaeal and Bacterial Type Strains, Phase II (KMG-II): from individual species to whole genera.</title>
        <authorList>
            <person name="Goeker M."/>
        </authorList>
    </citation>
    <scope>NUCLEOTIDE SEQUENCE [LARGE SCALE GENOMIC DNA]</scope>
    <source>
        <strain evidence="1 2">ATCC BAA-1881</strain>
    </source>
</reference>
<dbReference type="PANTHER" id="PTHR42999:SF1">
    <property type="entry name" value="PENTAPEPTIDE REPEAT-CONTAINING PROTEIN"/>
    <property type="match status" value="1"/>
</dbReference>
<dbReference type="Proteomes" id="UP000248806">
    <property type="component" value="Unassembled WGS sequence"/>
</dbReference>
<dbReference type="PANTHER" id="PTHR42999">
    <property type="entry name" value="ANTIBIOTIC RESISTANCE PROTEIN MCBG"/>
    <property type="match status" value="1"/>
</dbReference>
<sequence>MTLRSPVIPPKARLHPWSAAQLTAQERYEQMLIEGMRFDGQDARLLHFEQTLCRDTGLRGVVSEGIQLVDCRLVDCDLANARWSNGGLHRVMFQKCRMTGFIGTESLFEEVLFHDCMLDLALFRYAVLRHVRFKDCLLQEADLQGAKLTDVRFEGCSLAQVQLSQSRLRDVNIAGCAIDGLHIGMSEVAGLTVDPAQALALVQLFGVKIEWPA</sequence>
<dbReference type="InterPro" id="IPR001646">
    <property type="entry name" value="5peptide_repeat"/>
</dbReference>
<accession>A0A326U466</accession>
<dbReference type="AlphaFoldDB" id="A0A326U466"/>
<evidence type="ECO:0000313" key="2">
    <source>
        <dbReference type="Proteomes" id="UP000248806"/>
    </source>
</evidence>
<dbReference type="InterPro" id="IPR052949">
    <property type="entry name" value="PA_immunity-related"/>
</dbReference>
<dbReference type="Pfam" id="PF13599">
    <property type="entry name" value="Pentapeptide_4"/>
    <property type="match status" value="1"/>
</dbReference>
<comment type="caution">
    <text evidence="1">The sequence shown here is derived from an EMBL/GenBank/DDBJ whole genome shotgun (WGS) entry which is preliminary data.</text>
</comment>
<dbReference type="Gene3D" id="2.160.20.80">
    <property type="entry name" value="E3 ubiquitin-protein ligase SopA"/>
    <property type="match status" value="1"/>
</dbReference>
<name>A0A326U466_THEHA</name>
<protein>
    <submittedName>
        <fullName evidence="1">Uncharacterized protein YjbI with pentapeptide repeats</fullName>
    </submittedName>
</protein>
<proteinExistence type="predicted"/>
<evidence type="ECO:0000313" key="1">
    <source>
        <dbReference type="EMBL" id="PZW27433.1"/>
    </source>
</evidence>